<accession>A0A1X0RDS8</accession>
<reference evidence="1" key="1">
    <citation type="journal article" date="2016" name="Proc. Natl. Acad. Sci. U.S.A.">
        <title>Lipid metabolic changes in an early divergent fungus govern the establishment of a mutualistic symbiosis with endobacteria.</title>
        <authorList>
            <person name="Lastovetsky O.A."/>
            <person name="Gaspar M.L."/>
            <person name="Mondo S.J."/>
            <person name="LaButti K.M."/>
            <person name="Sandor L."/>
            <person name="Grigoriev I.V."/>
            <person name="Henry S.A."/>
            <person name="Pawlowska T.E."/>
        </authorList>
    </citation>
    <scope>NUCLEOTIDE SEQUENCE [LARGE SCALE GENOMIC DNA]</scope>
    <source>
        <strain evidence="1">ATCC 52814</strain>
    </source>
</reference>
<evidence type="ECO:0000313" key="1">
    <source>
        <dbReference type="EMBL" id="ORE10213.1"/>
    </source>
</evidence>
<dbReference type="PANTHER" id="PTHR28250:SF1">
    <property type="entry name" value="CYTOCHROME B PRE-MRNA-PROCESSING PROTEIN 6"/>
    <property type="match status" value="1"/>
</dbReference>
<dbReference type="GO" id="GO:0034551">
    <property type="term" value="P:mitochondrial respiratory chain complex III assembly"/>
    <property type="evidence" value="ECO:0007669"/>
    <property type="project" value="TreeGrafter"/>
</dbReference>
<dbReference type="EMBL" id="KV921868">
    <property type="protein sequence ID" value="ORE10213.1"/>
    <property type="molecule type" value="Genomic_DNA"/>
</dbReference>
<organism evidence="1">
    <name type="scientific">Rhizopus microsporus var. microsporus</name>
    <dbReference type="NCBI Taxonomy" id="86635"/>
    <lineage>
        <taxon>Eukaryota</taxon>
        <taxon>Fungi</taxon>
        <taxon>Fungi incertae sedis</taxon>
        <taxon>Mucoromycota</taxon>
        <taxon>Mucoromycotina</taxon>
        <taxon>Mucoromycetes</taxon>
        <taxon>Mucorales</taxon>
        <taxon>Mucorineae</taxon>
        <taxon>Rhizopodaceae</taxon>
        <taxon>Rhizopus</taxon>
    </lineage>
</organism>
<dbReference type="PANTHER" id="PTHR28250">
    <property type="entry name" value="CYTOCHROME B PRE-MRNA-PROCESSING PROTEIN 6"/>
    <property type="match status" value="1"/>
</dbReference>
<gene>
    <name evidence="1" type="ORF">BCV72DRAFT_302170</name>
</gene>
<dbReference type="Proteomes" id="UP000242414">
    <property type="component" value="Unassembled WGS sequence"/>
</dbReference>
<dbReference type="GO" id="GO:0043022">
    <property type="term" value="F:ribosome binding"/>
    <property type="evidence" value="ECO:0007669"/>
    <property type="project" value="InterPro"/>
</dbReference>
<evidence type="ECO:0008006" key="2">
    <source>
        <dbReference type="Google" id="ProtNLM"/>
    </source>
</evidence>
<dbReference type="VEuPathDB" id="FungiDB:BCV72DRAFT_302170"/>
<dbReference type="InterPro" id="IPR037653">
    <property type="entry name" value="Cbp6"/>
</dbReference>
<name>A0A1X0RDS8_RHIZD</name>
<proteinExistence type="predicted"/>
<dbReference type="AlphaFoldDB" id="A0A1X0RDS8"/>
<sequence length="113" mass="12977">MSSAEIQPLYRSFLRVVQRWPVDKVRPNKDLKQVLTTKVEESFRNESTLDIAQAEKQLFALEKLLNNDFKQKYPLSEAILYPASNPKYYSKLISALGANKESNKGFLARLLGQ</sequence>
<dbReference type="OrthoDB" id="2107880at2759"/>
<dbReference type="GO" id="GO:0061671">
    <property type="term" value="C:Cbp3p-Cbp6 complex"/>
    <property type="evidence" value="ECO:0007669"/>
    <property type="project" value="InterPro"/>
</dbReference>
<dbReference type="Pfam" id="PF20180">
    <property type="entry name" value="UQCC2_CBP6"/>
    <property type="match status" value="1"/>
</dbReference>
<protein>
    <recommendedName>
        <fullName evidence="2">Ubiquinol-cytochrome-c reductase complex assembly factor 2</fullName>
    </recommendedName>
</protein>